<accession>A0AA49JGD5</accession>
<gene>
    <name evidence="1" type="ORF">K4G66_32180</name>
</gene>
<evidence type="ECO:0000313" key="1">
    <source>
        <dbReference type="EMBL" id="WKN37029.1"/>
    </source>
</evidence>
<proteinExistence type="predicted"/>
<dbReference type="AlphaFoldDB" id="A0AA49JGD5"/>
<reference evidence="1" key="2">
    <citation type="journal article" date="2024" name="Antonie Van Leeuwenhoek">
        <title>Roseihalotalea indica gen. nov., sp. nov., a halophilic Bacteroidetes from mesopelagic Southwest Indian Ocean with higher carbohydrate metabolic potential.</title>
        <authorList>
            <person name="Chen B."/>
            <person name="Zhang M."/>
            <person name="Lin D."/>
            <person name="Ye J."/>
            <person name="Tang K."/>
        </authorList>
    </citation>
    <scope>NUCLEOTIDE SEQUENCE</scope>
    <source>
        <strain evidence="1">TK19036</strain>
    </source>
</reference>
<name>A0AA49JGD5_9BACT</name>
<reference evidence="1" key="1">
    <citation type="journal article" date="2023" name="Comput. Struct. Biotechnol. J.">
        <title>Discovery of a novel marine Bacteroidetes with a rich repertoire of carbohydrate-active enzymes.</title>
        <authorList>
            <person name="Chen B."/>
            <person name="Liu G."/>
            <person name="Chen Q."/>
            <person name="Wang H."/>
            <person name="Liu L."/>
            <person name="Tang K."/>
        </authorList>
    </citation>
    <scope>NUCLEOTIDE SEQUENCE</scope>
    <source>
        <strain evidence="1">TK19036</strain>
    </source>
</reference>
<organism evidence="1">
    <name type="scientific">Roseihalotalea indica</name>
    <dbReference type="NCBI Taxonomy" id="2867963"/>
    <lineage>
        <taxon>Bacteria</taxon>
        <taxon>Pseudomonadati</taxon>
        <taxon>Bacteroidota</taxon>
        <taxon>Cytophagia</taxon>
        <taxon>Cytophagales</taxon>
        <taxon>Catalimonadaceae</taxon>
        <taxon>Roseihalotalea</taxon>
    </lineage>
</organism>
<dbReference type="EMBL" id="CP120682">
    <property type="protein sequence ID" value="WKN37029.1"/>
    <property type="molecule type" value="Genomic_DNA"/>
</dbReference>
<protein>
    <submittedName>
        <fullName evidence="1">Uncharacterized protein</fullName>
    </submittedName>
</protein>
<sequence length="112" mass="12999">MRQVSFLKRPSRRELMEKLKEDFGNDCSYRFFGFGPLKRIIVSKSPFIAVQISYRGEKKVLIEGTYASILVATLIQTVYNFFSNAAHSTPATRKSWKMLEEDIVAFLAHRFK</sequence>